<accession>A0ABQ1H5G2</accession>
<dbReference type="CDD" id="cd02042">
    <property type="entry name" value="ParAB_family"/>
    <property type="match status" value="1"/>
</dbReference>
<protein>
    <submittedName>
        <fullName evidence="2">Sporulation initiation inhibitor protein Soj</fullName>
    </submittedName>
</protein>
<comment type="caution">
    <text evidence="2">The sequence shown here is derived from an EMBL/GenBank/DDBJ whole genome shotgun (WGS) entry which is preliminary data.</text>
</comment>
<dbReference type="InterPro" id="IPR050678">
    <property type="entry name" value="DNA_Partitioning_ATPase"/>
</dbReference>
<keyword evidence="3" id="KW-1185">Reference proteome</keyword>
<dbReference type="RefSeq" id="WP_188433883.1">
    <property type="nucleotide sequence ID" value="NZ_BMEX01000046.1"/>
</dbReference>
<reference evidence="3" key="1">
    <citation type="journal article" date="2019" name="Int. J. Syst. Evol. Microbiol.">
        <title>The Global Catalogue of Microorganisms (GCM) 10K type strain sequencing project: providing services to taxonomists for standard genome sequencing and annotation.</title>
        <authorList>
            <consortium name="The Broad Institute Genomics Platform"/>
            <consortium name="The Broad Institute Genome Sequencing Center for Infectious Disease"/>
            <person name="Wu L."/>
            <person name="Ma J."/>
        </authorList>
    </citation>
    <scope>NUCLEOTIDE SEQUENCE [LARGE SCALE GENOMIC DNA]</scope>
    <source>
        <strain evidence="3">CGMCC 1.12404</strain>
    </source>
</reference>
<name>A0ABQ1H5G2_9BACL</name>
<organism evidence="2 3">
    <name type="scientific">Kroppenstedtia guangzhouensis</name>
    <dbReference type="NCBI Taxonomy" id="1274356"/>
    <lineage>
        <taxon>Bacteria</taxon>
        <taxon>Bacillati</taxon>
        <taxon>Bacillota</taxon>
        <taxon>Bacilli</taxon>
        <taxon>Bacillales</taxon>
        <taxon>Thermoactinomycetaceae</taxon>
        <taxon>Kroppenstedtia</taxon>
    </lineage>
</organism>
<dbReference type="InterPro" id="IPR027417">
    <property type="entry name" value="P-loop_NTPase"/>
</dbReference>
<evidence type="ECO:0000313" key="2">
    <source>
        <dbReference type="EMBL" id="GGA59352.1"/>
    </source>
</evidence>
<dbReference type="Pfam" id="PF13614">
    <property type="entry name" value="AAA_31"/>
    <property type="match status" value="1"/>
</dbReference>
<dbReference type="PANTHER" id="PTHR13696:SF99">
    <property type="entry name" value="COBYRINIC ACID AC-DIAMIDE SYNTHASE"/>
    <property type="match status" value="1"/>
</dbReference>
<gene>
    <name evidence="2" type="ORF">GCM10007416_35550</name>
</gene>
<dbReference type="EMBL" id="BMEX01000046">
    <property type="protein sequence ID" value="GGA59352.1"/>
    <property type="molecule type" value="Genomic_DNA"/>
</dbReference>
<dbReference type="Gene3D" id="3.40.50.300">
    <property type="entry name" value="P-loop containing nucleotide triphosphate hydrolases"/>
    <property type="match status" value="1"/>
</dbReference>
<evidence type="ECO:0000259" key="1">
    <source>
        <dbReference type="Pfam" id="PF13614"/>
    </source>
</evidence>
<evidence type="ECO:0000313" key="3">
    <source>
        <dbReference type="Proteomes" id="UP000617979"/>
    </source>
</evidence>
<sequence length="257" mass="28978">MANTICFANQKGGAAKTTTTSIAAWLLSQDSRVLAVDMDGQANLTETLTLRDAAETFGDRTVMEAIEQADPEPYIVKVTENLHLLPADEYLSRLPSFLYQNLSQGERGTRLRQTLQQLGDSYDFVLIDTPPSLGEHTINAVGASDFVVIMFEPSKYCFNAIPRFLNFCRDVTEINPDLDVAGILCAMMDFRRSDIQGLYELLKEEYGDLVFDSYVKRRAATGRIAFDGFEENEELRYAVDQYKPVVKELRKRVSQND</sequence>
<dbReference type="InterPro" id="IPR025669">
    <property type="entry name" value="AAA_dom"/>
</dbReference>
<dbReference type="Proteomes" id="UP000617979">
    <property type="component" value="Unassembled WGS sequence"/>
</dbReference>
<dbReference type="PANTHER" id="PTHR13696">
    <property type="entry name" value="P-LOOP CONTAINING NUCLEOSIDE TRIPHOSPHATE HYDROLASE"/>
    <property type="match status" value="1"/>
</dbReference>
<dbReference type="SUPFAM" id="SSF52540">
    <property type="entry name" value="P-loop containing nucleoside triphosphate hydrolases"/>
    <property type="match status" value="1"/>
</dbReference>
<feature type="domain" description="AAA" evidence="1">
    <location>
        <begin position="3"/>
        <end position="179"/>
    </location>
</feature>
<proteinExistence type="predicted"/>